<organism evidence="2 3">
    <name type="scientific">Paraburkholderia phymatum (strain DSM 17167 / CIP 108236 / LMG 21445 / STM815)</name>
    <name type="common">Burkholderia phymatum</name>
    <dbReference type="NCBI Taxonomy" id="391038"/>
    <lineage>
        <taxon>Bacteria</taxon>
        <taxon>Pseudomonadati</taxon>
        <taxon>Pseudomonadota</taxon>
        <taxon>Betaproteobacteria</taxon>
        <taxon>Burkholderiales</taxon>
        <taxon>Burkholderiaceae</taxon>
        <taxon>Paraburkholderia</taxon>
    </lineage>
</organism>
<protein>
    <recommendedName>
        <fullName evidence="4">Transmembrane protein</fullName>
    </recommendedName>
</protein>
<keyword evidence="3" id="KW-1185">Reference proteome</keyword>
<name>B2JEA4_PARP8</name>
<dbReference type="eggNOG" id="ENOG5032PJZ">
    <property type="taxonomic scope" value="Bacteria"/>
</dbReference>
<gene>
    <name evidence="2" type="ordered locus">Bphy_2137</name>
</gene>
<reference evidence="3" key="1">
    <citation type="journal article" date="2014" name="Stand. Genomic Sci.">
        <title>Complete genome sequence of Burkholderia phymatum STM815(T), a broad host range and efficient nitrogen-fixing symbiont of Mimosa species.</title>
        <authorList>
            <person name="Moulin L."/>
            <person name="Klonowska A."/>
            <person name="Caroline B."/>
            <person name="Booth K."/>
            <person name="Vriezen J.A."/>
            <person name="Melkonian R."/>
            <person name="James E.K."/>
            <person name="Young J.P."/>
            <person name="Bena G."/>
            <person name="Hauser L."/>
            <person name="Land M."/>
            <person name="Kyrpides N."/>
            <person name="Bruce D."/>
            <person name="Chain P."/>
            <person name="Copeland A."/>
            <person name="Pitluck S."/>
            <person name="Woyke T."/>
            <person name="Lizotte-Waniewski M."/>
            <person name="Bristow J."/>
            <person name="Riley M."/>
        </authorList>
    </citation>
    <scope>NUCLEOTIDE SEQUENCE [LARGE SCALE GENOMIC DNA]</scope>
    <source>
        <strain evidence="3">DSM 17167 / CIP 108236 / LMG 21445 / STM815</strain>
    </source>
</reference>
<feature type="transmembrane region" description="Helical" evidence="1">
    <location>
        <begin position="54"/>
        <end position="77"/>
    </location>
</feature>
<keyword evidence="1" id="KW-1133">Transmembrane helix</keyword>
<keyword evidence="1" id="KW-0812">Transmembrane</keyword>
<evidence type="ECO:0000313" key="2">
    <source>
        <dbReference type="EMBL" id="ACC71312.1"/>
    </source>
</evidence>
<dbReference type="HOGENOM" id="CLU_185875_0_0_4"/>
<dbReference type="Proteomes" id="UP000001192">
    <property type="component" value="Chromosome 1"/>
</dbReference>
<accession>B2JEA4</accession>
<evidence type="ECO:0000313" key="3">
    <source>
        <dbReference type="Proteomes" id="UP000001192"/>
    </source>
</evidence>
<dbReference type="KEGG" id="bph:Bphy_2137"/>
<dbReference type="AlphaFoldDB" id="B2JEA4"/>
<feature type="transmembrane region" description="Helical" evidence="1">
    <location>
        <begin position="21"/>
        <end position="42"/>
    </location>
</feature>
<evidence type="ECO:0008006" key="4">
    <source>
        <dbReference type="Google" id="ProtNLM"/>
    </source>
</evidence>
<dbReference type="EMBL" id="CP001043">
    <property type="protein sequence ID" value="ACC71312.1"/>
    <property type="molecule type" value="Genomic_DNA"/>
</dbReference>
<sequence length="93" mass="10538">MQLGRRAHVPPSRITRARPVLTIKNGNCVLAILLVFFAERAGTLESNVLALESIMLATFVVLWPFAAASLFALARFFDQRDQQLAKLRVMRRR</sequence>
<proteinExistence type="predicted"/>
<keyword evidence="1" id="KW-0472">Membrane</keyword>
<evidence type="ECO:0000256" key="1">
    <source>
        <dbReference type="SAM" id="Phobius"/>
    </source>
</evidence>